<evidence type="ECO:0000313" key="4">
    <source>
        <dbReference type="Proteomes" id="UP001291306"/>
    </source>
</evidence>
<feature type="transmembrane region" description="Helical" evidence="1">
    <location>
        <begin position="20"/>
        <end position="37"/>
    </location>
</feature>
<feature type="domain" description="Acyltransferase 3" evidence="2">
    <location>
        <begin position="18"/>
        <end position="328"/>
    </location>
</feature>
<protein>
    <submittedName>
        <fullName evidence="3">Acyltransferase family protein</fullName>
    </submittedName>
</protein>
<evidence type="ECO:0000313" key="3">
    <source>
        <dbReference type="EMBL" id="MDZ5000160.1"/>
    </source>
</evidence>
<sequence length="344" mass="40110">MEKNMIDTTISKNKSLALKFLAAIFIIFTHMFVKVGQVNSLKYIPLFSLNGYPIEQYIGSFSGICVGMFIFLSGYGLYISYNKNIKYKEILKRIKKIYVNYWIILIIFLPIGMYMGVYKFEIKDFILNILGLRTSYNHPAWFLRLYVMLLIVYPMLIKLINRYNKNTILVVSFITNIIGIIITKIYYMSGKENIIIDLISILLGGQFLFIFGIIIAKYGIFDKVNSKIRNNKILYYILFIIIVILITVMIDISVIGEISKFILIPIFIFILSNIISDNIFIVNLGKHSTNIWLVHAFFYDYLFSKIIYAPKYSIFIILQLLVILIFISSIINKILKLIKIFLSY</sequence>
<evidence type="ECO:0000259" key="2">
    <source>
        <dbReference type="Pfam" id="PF01757"/>
    </source>
</evidence>
<dbReference type="AlphaFoldDB" id="A0AAW9IE78"/>
<keyword evidence="1" id="KW-0812">Transmembrane</keyword>
<keyword evidence="3" id="KW-0012">Acyltransferase</keyword>
<dbReference type="Proteomes" id="UP001291306">
    <property type="component" value="Unassembled WGS sequence"/>
</dbReference>
<keyword evidence="3" id="KW-0808">Transferase</keyword>
<feature type="transmembrane region" description="Helical" evidence="1">
    <location>
        <begin position="314"/>
        <end position="335"/>
    </location>
</feature>
<reference evidence="3" key="1">
    <citation type="submission" date="2019-11" db="EMBL/GenBank/DDBJ databases">
        <title>Characterization of Clostridium perfringens isolates from swine manure treated agricultural soils.</title>
        <authorList>
            <person name="Wushke S.T."/>
        </authorList>
    </citation>
    <scope>NUCLEOTIDE SEQUENCE</scope>
    <source>
        <strain evidence="3">X26</strain>
    </source>
</reference>
<feature type="transmembrane region" description="Helical" evidence="1">
    <location>
        <begin position="57"/>
        <end position="78"/>
    </location>
</feature>
<name>A0AAW9IE78_CLOPF</name>
<dbReference type="Pfam" id="PF01757">
    <property type="entry name" value="Acyl_transf_3"/>
    <property type="match status" value="1"/>
</dbReference>
<accession>A0AAW9IE78</accession>
<dbReference type="InterPro" id="IPR002656">
    <property type="entry name" value="Acyl_transf_3_dom"/>
</dbReference>
<proteinExistence type="predicted"/>
<dbReference type="GO" id="GO:0016747">
    <property type="term" value="F:acyltransferase activity, transferring groups other than amino-acyl groups"/>
    <property type="evidence" value="ECO:0007669"/>
    <property type="project" value="InterPro"/>
</dbReference>
<feature type="transmembrane region" description="Helical" evidence="1">
    <location>
        <begin position="138"/>
        <end position="156"/>
    </location>
</feature>
<feature type="transmembrane region" description="Helical" evidence="1">
    <location>
        <begin position="233"/>
        <end position="255"/>
    </location>
</feature>
<feature type="transmembrane region" description="Helical" evidence="1">
    <location>
        <begin position="291"/>
        <end position="308"/>
    </location>
</feature>
<feature type="transmembrane region" description="Helical" evidence="1">
    <location>
        <begin position="261"/>
        <end position="284"/>
    </location>
</feature>
<organism evidence="3 4">
    <name type="scientific">Clostridium perfringens</name>
    <dbReference type="NCBI Taxonomy" id="1502"/>
    <lineage>
        <taxon>Bacteria</taxon>
        <taxon>Bacillati</taxon>
        <taxon>Bacillota</taxon>
        <taxon>Clostridia</taxon>
        <taxon>Eubacteriales</taxon>
        <taxon>Clostridiaceae</taxon>
        <taxon>Clostridium</taxon>
    </lineage>
</organism>
<feature type="transmembrane region" description="Helical" evidence="1">
    <location>
        <begin position="99"/>
        <end position="118"/>
    </location>
</feature>
<comment type="caution">
    <text evidence="3">The sequence shown here is derived from an EMBL/GenBank/DDBJ whole genome shotgun (WGS) entry which is preliminary data.</text>
</comment>
<feature type="transmembrane region" description="Helical" evidence="1">
    <location>
        <begin position="168"/>
        <end position="188"/>
    </location>
</feature>
<dbReference type="EMBL" id="WNVC01000081">
    <property type="protein sequence ID" value="MDZ5000160.1"/>
    <property type="molecule type" value="Genomic_DNA"/>
</dbReference>
<feature type="transmembrane region" description="Helical" evidence="1">
    <location>
        <begin position="194"/>
        <end position="221"/>
    </location>
</feature>
<keyword evidence="1" id="KW-0472">Membrane</keyword>
<gene>
    <name evidence="3" type="ORF">GNF79_13905</name>
</gene>
<keyword evidence="1" id="KW-1133">Transmembrane helix</keyword>
<evidence type="ECO:0000256" key="1">
    <source>
        <dbReference type="SAM" id="Phobius"/>
    </source>
</evidence>